<evidence type="ECO:0000256" key="16">
    <source>
        <dbReference type="ARBA" id="ARBA00049129"/>
    </source>
</evidence>
<feature type="domain" description="Post-SET" evidence="21">
    <location>
        <begin position="1486"/>
        <end position="1502"/>
    </location>
</feature>
<feature type="compositionally biased region" description="Low complexity" evidence="18">
    <location>
        <begin position="788"/>
        <end position="823"/>
    </location>
</feature>
<evidence type="ECO:0000313" key="23">
    <source>
        <dbReference type="RefSeq" id="XP_050931119.1"/>
    </source>
</evidence>
<evidence type="ECO:0000256" key="3">
    <source>
        <dbReference type="ARBA" id="ARBA00012182"/>
    </source>
</evidence>
<dbReference type="Pfam" id="PF00076">
    <property type="entry name" value="RRM_1"/>
    <property type="match status" value="1"/>
</dbReference>
<dbReference type="PRINTS" id="PR01217">
    <property type="entry name" value="PRICHEXTENSN"/>
</dbReference>
<reference evidence="23" key="1">
    <citation type="submission" date="2025-08" db="UniProtKB">
        <authorList>
            <consortium name="RefSeq"/>
        </authorList>
    </citation>
    <scope>IDENTIFICATION</scope>
    <source>
        <tissue evidence="23">Brain</tissue>
    </source>
</reference>
<dbReference type="CDD" id="cd19169">
    <property type="entry name" value="SET_SETD1"/>
    <property type="match status" value="1"/>
</dbReference>
<evidence type="ECO:0000256" key="18">
    <source>
        <dbReference type="SAM" id="MobiDB-lite"/>
    </source>
</evidence>
<dbReference type="Gene3D" id="3.30.70.330">
    <property type="match status" value="1"/>
</dbReference>
<dbReference type="SUPFAM" id="SSF82199">
    <property type="entry name" value="SET domain"/>
    <property type="match status" value="1"/>
</dbReference>
<evidence type="ECO:0000259" key="19">
    <source>
        <dbReference type="PROSITE" id="PS50102"/>
    </source>
</evidence>
<dbReference type="SUPFAM" id="SSF54928">
    <property type="entry name" value="RNA-binding domain, RBD"/>
    <property type="match status" value="1"/>
</dbReference>
<keyword evidence="5" id="KW-0489">Methyltransferase</keyword>
<evidence type="ECO:0000256" key="2">
    <source>
        <dbReference type="ARBA" id="ARBA00004286"/>
    </source>
</evidence>
<dbReference type="InterPro" id="IPR035979">
    <property type="entry name" value="RBD_domain_sf"/>
</dbReference>
<sequence>MESEKQTTERETPPQHWRNCKLIIDPALTKGLYKVYRYDGQHFNIPDLGLFPLDTVRDPRICRLWSKSNKTDLLVPKFKVDEWYIGPVPPKEVTFSRLNDNVREAFLISMCKKYGNIEEVEIFYNPKNKKHLGIAKAVFDTVRSARDAVQHLHQTSVMGNIIHVEIDPKGENRARYLQLLLRGLYTPWTLPVGSSEQALQSLVDSLLDNADTQRQGSVSSPTSIATPLSLDTAYSSIWQDTPCSFGLTPRSQGTPRTPCLSATPLSQDSCYSSLQATPILQGEPSTYSVLKPLRRELCRRKPARYHRGFSEVSDVNLILKHCQLQPPHTLCTQIQTSSQQLAPWGHSAQSFTQNNTEPSFNLDSPCQESRDVVTDTSKTLSLNCKSFSILSINFTADQETAASSPPDDHACITELSPSPVHSPQTEVESLDSRIESLLINSQSTNASYFDRQTLDAVVYSQDSPTSPCPDHNIPLPDDSLTCTLTSCGPFATNHQRPYNDLELDHHAAHEDEEQSDNRQSGALTPTKDTSLPQLTSFSSQHLAPTAPPVITAGCSQPPVTPLPFPIPPFPPSIPPVPPRLPNGTIPIPPPGWIPPPGHHIPIPIPPPPLPPPPSIPPPPAFLGPPPPLMVPPSVPPPVHRYPLPMRPAGCLDKGNPPRHGSAPLLFPRPPWPGLPFPRFNPFVPPPDYRLVRENPHKVTVEKVLEVLMDEMKSIIKKDITRRMIEGVAFKAFEDWWDCQEKKTKCDRDHDDDEDSNHPEEENKVAQKQMEDDLAVISHTSDGVQSLDGETFSESSSTGGSEYSLDFDSSDSFSSESFEDSSCSNLSPEDEDMEEDEEDDRSDECIVISSDEESMELEPPLNHAAPRTPGAQLDLCLQDWSDPFHREERESNQYTPYQQDACDLDALMELQTSEPQDLHPPSPLGRPAVEPELEVEMESPEWPLESLETIENLRPPTPTGCLVDSDPDLLIKSKPTSPVVEEVERPQTPGRGIVADLESEDLYEASEVLSLSPVSSEIVLAPSASLYQEIPKTPGREERNGWAQYSSVRAPATPGREMSEGSTTLSSPPPIPSLSSNPYITAPKTPGRDIILPRRAVVLRRKTHRVATSLPLLCDDSLRGSPTTVSSPCSLSESSSDSVDGRGVWIGSSMRTKPLQGLENMPGLLDEEKSLFRRKRWKRLKRRWRTHHRQRSLKRIKGSLSFHSHPHRWRPLCVERRILHSVWKEGLDEEDARLLKCTYERLQEQDNGCGWLSDTLWIPHPLTKVHTERSEEHKSWQPKHRTGSARSEGFYKISRKDKIKYLNHTKLTTDLPSTSSQGMSIPAQQPTSLLRAGSDFRSEQRRLLSSFSCDSDLVKFNQLKFRKKRICFSRSHIHEWGLFAMEPIAADEMVIEYVGQIIRQVIADMREQRYEEEGIGSSYLFRVDQDTIIDATKCGNLARFINHSCNPNCYAKIITVESQKKIVIYSRQPISINEEITYDYKFPIEETKIPCLCGADSCRGSLN</sequence>
<dbReference type="PROSITE" id="PS50868">
    <property type="entry name" value="POST_SET"/>
    <property type="match status" value="1"/>
</dbReference>
<dbReference type="FunFam" id="3.30.70.330:FF:000178">
    <property type="entry name" value="Histone-lysine N-methyltransferase"/>
    <property type="match status" value="1"/>
</dbReference>
<dbReference type="PANTHER" id="PTHR45814">
    <property type="entry name" value="HISTONE-LYSINE N-METHYLTRANSFERASE SETD1"/>
    <property type="match status" value="1"/>
</dbReference>
<dbReference type="SMART" id="SM01291">
    <property type="entry name" value="N-SET"/>
    <property type="match status" value="1"/>
</dbReference>
<evidence type="ECO:0000256" key="10">
    <source>
        <dbReference type="ARBA" id="ARBA00023015"/>
    </source>
</evidence>
<dbReference type="GO" id="GO:0140999">
    <property type="term" value="F:histone H3K4 trimethyltransferase activity"/>
    <property type="evidence" value="ECO:0007669"/>
    <property type="project" value="UniProtKB-EC"/>
</dbReference>
<protein>
    <recommendedName>
        <fullName evidence="3">[histone H3]-lysine(4) N-trimethyltransferase</fullName>
        <ecNumber evidence="3">2.1.1.354</ecNumber>
    </recommendedName>
</protein>
<dbReference type="KEGG" id="lcf:108878029"/>
<dbReference type="Gene3D" id="2.170.270.10">
    <property type="entry name" value="SET domain"/>
    <property type="match status" value="1"/>
</dbReference>
<keyword evidence="6" id="KW-0808">Transferase</keyword>
<feature type="domain" description="SET" evidence="20">
    <location>
        <begin position="1363"/>
        <end position="1480"/>
    </location>
</feature>
<proteinExistence type="predicted"/>
<dbReference type="PANTHER" id="PTHR45814:SF2">
    <property type="entry name" value="HISTONE-LYSINE N-METHYLTRANSFERASE SETD1"/>
    <property type="match status" value="1"/>
</dbReference>
<feature type="compositionally biased region" description="Polar residues" evidence="18">
    <location>
        <begin position="415"/>
        <end position="424"/>
    </location>
</feature>
<dbReference type="InterPro" id="IPR024657">
    <property type="entry name" value="COMPASS_Set1_N-SET"/>
</dbReference>
<dbReference type="InterPro" id="IPR003616">
    <property type="entry name" value="Post-SET_dom"/>
</dbReference>
<evidence type="ECO:0000256" key="8">
    <source>
        <dbReference type="ARBA" id="ARBA00022853"/>
    </source>
</evidence>
<dbReference type="InterPro" id="IPR046341">
    <property type="entry name" value="SET_dom_sf"/>
</dbReference>
<keyword evidence="10" id="KW-0805">Transcription regulation</keyword>
<keyword evidence="13" id="KW-0539">Nucleus</keyword>
<keyword evidence="4" id="KW-0158">Chromosome</keyword>
<evidence type="ECO:0000259" key="20">
    <source>
        <dbReference type="PROSITE" id="PS50280"/>
    </source>
</evidence>
<comment type="catalytic activity">
    <reaction evidence="15">
        <text>N(6)-methyl-L-lysyl(4)-[histone H3] + S-adenosyl-L-methionine = N(6),N(6)-dimethyl-L-lysyl(4)-[histone H3] + S-adenosyl-L-homocysteine + H(+)</text>
        <dbReference type="Rhea" id="RHEA:60268"/>
        <dbReference type="Rhea" id="RHEA-COMP:15540"/>
        <dbReference type="Rhea" id="RHEA-COMP:15543"/>
        <dbReference type="ChEBI" id="CHEBI:15378"/>
        <dbReference type="ChEBI" id="CHEBI:57856"/>
        <dbReference type="ChEBI" id="CHEBI:59789"/>
        <dbReference type="ChEBI" id="CHEBI:61929"/>
        <dbReference type="ChEBI" id="CHEBI:61976"/>
    </reaction>
</comment>
<comment type="catalytic activity">
    <reaction evidence="14">
        <text>L-lysyl(4)-[histone H3] + 3 S-adenosyl-L-methionine = N(6),N(6),N(6)-trimethyl-L-lysyl(4)-[histone H3] + 3 S-adenosyl-L-homocysteine + 3 H(+)</text>
        <dbReference type="Rhea" id="RHEA:60260"/>
        <dbReference type="Rhea" id="RHEA-COMP:15537"/>
        <dbReference type="Rhea" id="RHEA-COMP:15547"/>
        <dbReference type="ChEBI" id="CHEBI:15378"/>
        <dbReference type="ChEBI" id="CHEBI:29969"/>
        <dbReference type="ChEBI" id="CHEBI:57856"/>
        <dbReference type="ChEBI" id="CHEBI:59789"/>
        <dbReference type="ChEBI" id="CHEBI:61961"/>
        <dbReference type="EC" id="2.1.1.354"/>
    </reaction>
</comment>
<feature type="region of interest" description="Disordered" evidence="18">
    <location>
        <begin position="744"/>
        <end position="766"/>
    </location>
</feature>
<dbReference type="Pfam" id="PF00856">
    <property type="entry name" value="SET"/>
    <property type="match status" value="1"/>
</dbReference>
<evidence type="ECO:0000256" key="1">
    <source>
        <dbReference type="ARBA" id="ARBA00004123"/>
    </source>
</evidence>
<dbReference type="InterPro" id="IPR037841">
    <property type="entry name" value="SET_SETD1A/B"/>
</dbReference>
<feature type="region of interest" description="Disordered" evidence="18">
    <location>
        <begin position="780"/>
        <end position="868"/>
    </location>
</feature>
<feature type="region of interest" description="Disordered" evidence="18">
    <location>
        <begin position="912"/>
        <end position="985"/>
    </location>
</feature>
<accession>A0AAJ8BG24</accession>
<dbReference type="InterPro" id="IPR012677">
    <property type="entry name" value="Nucleotide-bd_a/b_plait_sf"/>
</dbReference>
<keyword evidence="11" id="KW-0010">Activator</keyword>
<comment type="subcellular location">
    <subcellularLocation>
        <location evidence="2">Chromosome</location>
    </subcellularLocation>
    <subcellularLocation>
        <location evidence="1">Nucleus</location>
    </subcellularLocation>
</comment>
<dbReference type="FunFam" id="2.170.270.10:FF:000010">
    <property type="entry name" value="Histone-lysine N-methyltransferase"/>
    <property type="match status" value="1"/>
</dbReference>
<dbReference type="GO" id="GO:0005694">
    <property type="term" value="C:chromosome"/>
    <property type="evidence" value="ECO:0007669"/>
    <property type="project" value="UniProtKB-SubCell"/>
</dbReference>
<feature type="compositionally biased region" description="Acidic residues" evidence="18">
    <location>
        <begin position="827"/>
        <end position="841"/>
    </location>
</feature>
<feature type="region of interest" description="Disordered" evidence="18">
    <location>
        <begin position="508"/>
        <end position="533"/>
    </location>
</feature>
<organism evidence="22 23">
    <name type="scientific">Lates calcarifer</name>
    <name type="common">Barramundi</name>
    <name type="synonym">Holocentrus calcarifer</name>
    <dbReference type="NCBI Taxonomy" id="8187"/>
    <lineage>
        <taxon>Eukaryota</taxon>
        <taxon>Metazoa</taxon>
        <taxon>Chordata</taxon>
        <taxon>Craniata</taxon>
        <taxon>Vertebrata</taxon>
        <taxon>Euteleostomi</taxon>
        <taxon>Actinopterygii</taxon>
        <taxon>Neopterygii</taxon>
        <taxon>Teleostei</taxon>
        <taxon>Neoteleostei</taxon>
        <taxon>Acanthomorphata</taxon>
        <taxon>Carangaria</taxon>
        <taxon>Carangaria incertae sedis</taxon>
        <taxon>Centropomidae</taxon>
        <taxon>Lates</taxon>
    </lineage>
</organism>
<feature type="region of interest" description="Disordered" evidence="18">
    <location>
        <begin position="399"/>
        <end position="424"/>
    </location>
</feature>
<dbReference type="GO" id="GO:0003723">
    <property type="term" value="F:RNA binding"/>
    <property type="evidence" value="ECO:0007669"/>
    <property type="project" value="UniProtKB-UniRule"/>
</dbReference>
<gene>
    <name evidence="23" type="primary">LOC108878029</name>
</gene>
<evidence type="ECO:0000256" key="12">
    <source>
        <dbReference type="ARBA" id="ARBA00023163"/>
    </source>
</evidence>
<evidence type="ECO:0000256" key="15">
    <source>
        <dbReference type="ARBA" id="ARBA00047583"/>
    </source>
</evidence>
<dbReference type="InterPro" id="IPR000504">
    <property type="entry name" value="RRM_dom"/>
</dbReference>
<evidence type="ECO:0000256" key="7">
    <source>
        <dbReference type="ARBA" id="ARBA00022691"/>
    </source>
</evidence>
<dbReference type="Proteomes" id="UP000694890">
    <property type="component" value="Linkage group LG13"/>
</dbReference>
<evidence type="ECO:0000313" key="22">
    <source>
        <dbReference type="Proteomes" id="UP000694890"/>
    </source>
</evidence>
<dbReference type="InterPro" id="IPR044570">
    <property type="entry name" value="Set1-like"/>
</dbReference>
<dbReference type="GeneID" id="108878029"/>
<keyword evidence="7" id="KW-0949">S-adenosyl-L-methionine</keyword>
<feature type="region of interest" description="Disordered" evidence="18">
    <location>
        <begin position="1048"/>
        <end position="1085"/>
    </location>
</feature>
<dbReference type="Pfam" id="PF11764">
    <property type="entry name" value="N-SET"/>
    <property type="match status" value="1"/>
</dbReference>
<evidence type="ECO:0000256" key="6">
    <source>
        <dbReference type="ARBA" id="ARBA00022679"/>
    </source>
</evidence>
<evidence type="ECO:0000256" key="9">
    <source>
        <dbReference type="ARBA" id="ARBA00022884"/>
    </source>
</evidence>
<dbReference type="EC" id="2.1.1.354" evidence="3"/>
<evidence type="ECO:0000256" key="14">
    <source>
        <dbReference type="ARBA" id="ARBA00047571"/>
    </source>
</evidence>
<comment type="catalytic activity">
    <reaction evidence="16">
        <text>N(6),N(6)-dimethyl-L-lysyl(4)-[histone H3] + S-adenosyl-L-methionine = N(6),N(6),N(6)-trimethyl-L-lysyl(4)-[histone H3] + S-adenosyl-L-homocysteine + H(+)</text>
        <dbReference type="Rhea" id="RHEA:60272"/>
        <dbReference type="Rhea" id="RHEA-COMP:15537"/>
        <dbReference type="Rhea" id="RHEA-COMP:15540"/>
        <dbReference type="ChEBI" id="CHEBI:15378"/>
        <dbReference type="ChEBI" id="CHEBI:57856"/>
        <dbReference type="ChEBI" id="CHEBI:59789"/>
        <dbReference type="ChEBI" id="CHEBI:61961"/>
        <dbReference type="ChEBI" id="CHEBI:61976"/>
    </reaction>
</comment>
<evidence type="ECO:0000256" key="17">
    <source>
        <dbReference type="PROSITE-ProRule" id="PRU00176"/>
    </source>
</evidence>
<feature type="compositionally biased region" description="Basic and acidic residues" evidence="18">
    <location>
        <begin position="755"/>
        <end position="766"/>
    </location>
</feature>
<feature type="domain" description="RRM" evidence="19">
    <location>
        <begin position="81"/>
        <end position="169"/>
    </location>
</feature>
<dbReference type="PROSITE" id="PS50102">
    <property type="entry name" value="RRM"/>
    <property type="match status" value="1"/>
</dbReference>
<feature type="compositionally biased region" description="Polar residues" evidence="18">
    <location>
        <begin position="517"/>
        <end position="533"/>
    </location>
</feature>
<keyword evidence="9 17" id="KW-0694">RNA-binding</keyword>
<dbReference type="SMART" id="SM00508">
    <property type="entry name" value="PostSET"/>
    <property type="match status" value="1"/>
</dbReference>
<dbReference type="GO" id="GO:0032259">
    <property type="term" value="P:methylation"/>
    <property type="evidence" value="ECO:0007669"/>
    <property type="project" value="UniProtKB-KW"/>
</dbReference>
<dbReference type="PROSITE" id="PS50280">
    <property type="entry name" value="SET"/>
    <property type="match status" value="1"/>
</dbReference>
<evidence type="ECO:0000256" key="5">
    <source>
        <dbReference type="ARBA" id="ARBA00022603"/>
    </source>
</evidence>
<dbReference type="InterPro" id="IPR001214">
    <property type="entry name" value="SET_dom"/>
</dbReference>
<keyword evidence="12" id="KW-0804">Transcription</keyword>
<keyword evidence="8" id="KW-0156">Chromatin regulator</keyword>
<name>A0AAJ8BG24_LATCA</name>
<evidence type="ECO:0000256" key="4">
    <source>
        <dbReference type="ARBA" id="ARBA00022454"/>
    </source>
</evidence>
<evidence type="ECO:0000259" key="21">
    <source>
        <dbReference type="PROSITE" id="PS50868"/>
    </source>
</evidence>
<evidence type="ECO:0000256" key="11">
    <source>
        <dbReference type="ARBA" id="ARBA00023159"/>
    </source>
</evidence>
<evidence type="ECO:0000256" key="13">
    <source>
        <dbReference type="ARBA" id="ARBA00023242"/>
    </source>
</evidence>
<dbReference type="RefSeq" id="XP_050931119.1">
    <property type="nucleotide sequence ID" value="XM_051075162.1"/>
</dbReference>
<dbReference type="GO" id="GO:0048188">
    <property type="term" value="C:Set1C/COMPASS complex"/>
    <property type="evidence" value="ECO:0007669"/>
    <property type="project" value="InterPro"/>
</dbReference>
<dbReference type="SMART" id="SM00317">
    <property type="entry name" value="SET"/>
    <property type="match status" value="1"/>
</dbReference>
<dbReference type="SMART" id="SM00360">
    <property type="entry name" value="RRM"/>
    <property type="match status" value="1"/>
</dbReference>